<protein>
    <recommendedName>
        <fullName evidence="6">C2H2-type domain-containing protein</fullName>
    </recommendedName>
</protein>
<evidence type="ECO:0000256" key="1">
    <source>
        <dbReference type="ARBA" id="ARBA00022723"/>
    </source>
</evidence>
<name>A0A4Y7T567_COPMI</name>
<feature type="domain" description="C2H2-type" evidence="6">
    <location>
        <begin position="86"/>
        <end position="115"/>
    </location>
</feature>
<feature type="domain" description="C2H2-type" evidence="6">
    <location>
        <begin position="3"/>
        <end position="32"/>
    </location>
</feature>
<dbReference type="AlphaFoldDB" id="A0A4Y7T567"/>
<reference evidence="7 8" key="1">
    <citation type="journal article" date="2019" name="Nat. Ecol. Evol.">
        <title>Megaphylogeny resolves global patterns of mushroom evolution.</title>
        <authorList>
            <person name="Varga T."/>
            <person name="Krizsan K."/>
            <person name="Foldi C."/>
            <person name="Dima B."/>
            <person name="Sanchez-Garcia M."/>
            <person name="Sanchez-Ramirez S."/>
            <person name="Szollosi G.J."/>
            <person name="Szarkandi J.G."/>
            <person name="Papp V."/>
            <person name="Albert L."/>
            <person name="Andreopoulos W."/>
            <person name="Angelini C."/>
            <person name="Antonin V."/>
            <person name="Barry K.W."/>
            <person name="Bougher N.L."/>
            <person name="Buchanan P."/>
            <person name="Buyck B."/>
            <person name="Bense V."/>
            <person name="Catcheside P."/>
            <person name="Chovatia M."/>
            <person name="Cooper J."/>
            <person name="Damon W."/>
            <person name="Desjardin D."/>
            <person name="Finy P."/>
            <person name="Geml J."/>
            <person name="Haridas S."/>
            <person name="Hughes K."/>
            <person name="Justo A."/>
            <person name="Karasinski D."/>
            <person name="Kautmanova I."/>
            <person name="Kiss B."/>
            <person name="Kocsube S."/>
            <person name="Kotiranta H."/>
            <person name="LaButti K.M."/>
            <person name="Lechner B.E."/>
            <person name="Liimatainen K."/>
            <person name="Lipzen A."/>
            <person name="Lukacs Z."/>
            <person name="Mihaltcheva S."/>
            <person name="Morgado L.N."/>
            <person name="Niskanen T."/>
            <person name="Noordeloos M.E."/>
            <person name="Ohm R.A."/>
            <person name="Ortiz-Santana B."/>
            <person name="Ovrebo C."/>
            <person name="Racz N."/>
            <person name="Riley R."/>
            <person name="Savchenko A."/>
            <person name="Shiryaev A."/>
            <person name="Soop K."/>
            <person name="Spirin V."/>
            <person name="Szebenyi C."/>
            <person name="Tomsovsky M."/>
            <person name="Tulloss R.E."/>
            <person name="Uehling J."/>
            <person name="Grigoriev I.V."/>
            <person name="Vagvolgyi C."/>
            <person name="Papp T."/>
            <person name="Martin F.M."/>
            <person name="Miettinen O."/>
            <person name="Hibbett D.S."/>
            <person name="Nagy L.G."/>
        </authorList>
    </citation>
    <scope>NUCLEOTIDE SEQUENCE [LARGE SCALE GENOMIC DNA]</scope>
    <source>
        <strain evidence="7 8">FP101781</strain>
    </source>
</reference>
<evidence type="ECO:0000313" key="8">
    <source>
        <dbReference type="Proteomes" id="UP000298030"/>
    </source>
</evidence>
<organism evidence="7 8">
    <name type="scientific">Coprinellus micaceus</name>
    <name type="common">Glistening ink-cap mushroom</name>
    <name type="synonym">Coprinus micaceus</name>
    <dbReference type="NCBI Taxonomy" id="71717"/>
    <lineage>
        <taxon>Eukaryota</taxon>
        <taxon>Fungi</taxon>
        <taxon>Dikarya</taxon>
        <taxon>Basidiomycota</taxon>
        <taxon>Agaricomycotina</taxon>
        <taxon>Agaricomycetes</taxon>
        <taxon>Agaricomycetidae</taxon>
        <taxon>Agaricales</taxon>
        <taxon>Agaricineae</taxon>
        <taxon>Psathyrellaceae</taxon>
        <taxon>Coprinellus</taxon>
    </lineage>
</organism>
<feature type="domain" description="C2H2-type" evidence="6">
    <location>
        <begin position="231"/>
        <end position="260"/>
    </location>
</feature>
<evidence type="ECO:0000256" key="2">
    <source>
        <dbReference type="ARBA" id="ARBA00022737"/>
    </source>
</evidence>
<keyword evidence="3 5" id="KW-0863">Zinc-finger</keyword>
<dbReference type="InterPro" id="IPR036236">
    <property type="entry name" value="Znf_C2H2_sf"/>
</dbReference>
<keyword evidence="1" id="KW-0479">Metal-binding</keyword>
<comment type="caution">
    <text evidence="7">The sequence shown here is derived from an EMBL/GenBank/DDBJ whole genome shotgun (WGS) entry which is preliminary data.</text>
</comment>
<dbReference type="EMBL" id="QPFP01000028">
    <property type="protein sequence ID" value="TEB29317.1"/>
    <property type="molecule type" value="Genomic_DNA"/>
</dbReference>
<dbReference type="PANTHER" id="PTHR24379">
    <property type="entry name" value="KRAB AND ZINC FINGER DOMAIN-CONTAINING"/>
    <property type="match status" value="1"/>
</dbReference>
<dbReference type="Gene3D" id="3.30.160.60">
    <property type="entry name" value="Classic Zinc Finger"/>
    <property type="match status" value="2"/>
</dbReference>
<keyword evidence="2" id="KW-0677">Repeat</keyword>
<dbReference type="Pfam" id="PF12874">
    <property type="entry name" value="zf-met"/>
    <property type="match status" value="3"/>
</dbReference>
<evidence type="ECO:0000313" key="7">
    <source>
        <dbReference type="EMBL" id="TEB29317.1"/>
    </source>
</evidence>
<evidence type="ECO:0000256" key="5">
    <source>
        <dbReference type="PROSITE-ProRule" id="PRU00042"/>
    </source>
</evidence>
<keyword evidence="8" id="KW-1185">Reference proteome</keyword>
<dbReference type="Proteomes" id="UP000298030">
    <property type="component" value="Unassembled WGS sequence"/>
</dbReference>
<dbReference type="PANTHER" id="PTHR24379:SF121">
    <property type="entry name" value="C2H2-TYPE DOMAIN-CONTAINING PROTEIN"/>
    <property type="match status" value="1"/>
</dbReference>
<dbReference type="InterPro" id="IPR013087">
    <property type="entry name" value="Znf_C2H2_type"/>
</dbReference>
<dbReference type="SMART" id="SM00355">
    <property type="entry name" value="ZnF_C2H2"/>
    <property type="match status" value="5"/>
</dbReference>
<evidence type="ECO:0000259" key="6">
    <source>
        <dbReference type="PROSITE" id="PS50157"/>
    </source>
</evidence>
<dbReference type="STRING" id="71717.A0A4Y7T567"/>
<dbReference type="SUPFAM" id="SSF57667">
    <property type="entry name" value="beta-beta-alpha zinc fingers"/>
    <property type="match status" value="2"/>
</dbReference>
<keyword evidence="4" id="KW-0862">Zinc</keyword>
<evidence type="ECO:0000256" key="4">
    <source>
        <dbReference type="ARBA" id="ARBA00022833"/>
    </source>
</evidence>
<dbReference type="GO" id="GO:0008270">
    <property type="term" value="F:zinc ion binding"/>
    <property type="evidence" value="ECO:0007669"/>
    <property type="project" value="UniProtKB-KW"/>
</dbReference>
<dbReference type="PROSITE" id="PS00028">
    <property type="entry name" value="ZINC_FINGER_C2H2_1"/>
    <property type="match status" value="4"/>
</dbReference>
<evidence type="ECO:0000256" key="3">
    <source>
        <dbReference type="ARBA" id="ARBA00022771"/>
    </source>
</evidence>
<dbReference type="OrthoDB" id="6077919at2759"/>
<dbReference type="PROSITE" id="PS50157">
    <property type="entry name" value="ZINC_FINGER_C2H2_2"/>
    <property type="match status" value="4"/>
</dbReference>
<proteinExistence type="predicted"/>
<gene>
    <name evidence="7" type="ORF">FA13DRAFT_1632320</name>
</gene>
<sequence>MSFSCLDCNRYFNTSQGLESHCDAKYHDGLWECCNKTFYSWNAWDNHTATAASHRTCDRCNITFSTVDGFEKHWQKKHTYKQPKLVNCNFCDRRFKSPSAYAQHIESGVHSVTRHQVTQAVHTLRVIPQITIAPTLEYYPPSRIEAYEETADDLRFALPTTIDPVLEVAMTLPDAPAAPIEPGPPLNEREEEAALAPAIEPPTVTVPPASRVESTITTYVPGDFVNQGIPYACPICLKTFRNVFALTSHMNSPVHDPDAFMCPKCNKNFRLVSGLIQHLEGGSCKLASPAEIYDRFARLTASFSRLLTA</sequence>
<feature type="domain" description="C2H2-type" evidence="6">
    <location>
        <begin position="55"/>
        <end position="83"/>
    </location>
</feature>
<accession>A0A4Y7T567</accession>